<proteinExistence type="predicted"/>
<feature type="coiled-coil region" evidence="1">
    <location>
        <begin position="57"/>
        <end position="134"/>
    </location>
</feature>
<gene>
    <name evidence="2" type="ORF">S03H2_44632</name>
</gene>
<evidence type="ECO:0000313" key="2">
    <source>
        <dbReference type="EMBL" id="GAH64648.1"/>
    </source>
</evidence>
<comment type="caution">
    <text evidence="2">The sequence shown here is derived from an EMBL/GenBank/DDBJ whole genome shotgun (WGS) entry which is preliminary data.</text>
</comment>
<keyword evidence="1" id="KW-0175">Coiled coil</keyword>
<accession>X1J4F0</accession>
<evidence type="ECO:0000256" key="1">
    <source>
        <dbReference type="SAM" id="Coils"/>
    </source>
</evidence>
<dbReference type="AlphaFoldDB" id="X1J4F0"/>
<reference evidence="2" key="1">
    <citation type="journal article" date="2014" name="Front. Microbiol.">
        <title>High frequency of phylogenetically diverse reductive dehalogenase-homologous genes in deep subseafloor sedimentary metagenomes.</title>
        <authorList>
            <person name="Kawai M."/>
            <person name="Futagami T."/>
            <person name="Toyoda A."/>
            <person name="Takaki Y."/>
            <person name="Nishi S."/>
            <person name="Hori S."/>
            <person name="Arai W."/>
            <person name="Tsubouchi T."/>
            <person name="Morono Y."/>
            <person name="Uchiyama I."/>
            <person name="Ito T."/>
            <person name="Fujiyama A."/>
            <person name="Inagaki F."/>
            <person name="Takami H."/>
        </authorList>
    </citation>
    <scope>NUCLEOTIDE SEQUENCE</scope>
    <source>
        <strain evidence="2">Expedition CK06-06</strain>
    </source>
</reference>
<protein>
    <submittedName>
        <fullName evidence="2">Uncharacterized protein</fullName>
    </submittedName>
</protein>
<sequence>AQIKLVKRLISQPETFDLDKVLIELETKKKFLMKHRSSDYATILKGLESGELIHPNIEEAKRAEVKKLRLIEETEAKRLVKEAEEKAMEAIAEDLEAKAFQLKKQEEEKAKQKALEAKAKAEKLKAAAIKAEKIAAKKAELAALEFEEVED</sequence>
<organism evidence="2">
    <name type="scientific">marine sediment metagenome</name>
    <dbReference type="NCBI Taxonomy" id="412755"/>
    <lineage>
        <taxon>unclassified sequences</taxon>
        <taxon>metagenomes</taxon>
        <taxon>ecological metagenomes</taxon>
    </lineage>
</organism>
<feature type="non-terminal residue" evidence="2">
    <location>
        <position position="1"/>
    </location>
</feature>
<name>X1J4F0_9ZZZZ</name>
<dbReference type="EMBL" id="BARU01027922">
    <property type="protein sequence ID" value="GAH64648.1"/>
    <property type="molecule type" value="Genomic_DNA"/>
</dbReference>